<evidence type="ECO:0000256" key="1">
    <source>
        <dbReference type="ARBA" id="ARBA00001933"/>
    </source>
</evidence>
<comment type="caution">
    <text evidence="9">The sequence shown here is derived from an EMBL/GenBank/DDBJ whole genome shotgun (WGS) entry which is preliminary data.</text>
</comment>
<dbReference type="GO" id="GO:0016846">
    <property type="term" value="F:carbon-sulfur lyase activity"/>
    <property type="evidence" value="ECO:0007669"/>
    <property type="project" value="InterPro"/>
</dbReference>
<dbReference type="GO" id="GO:0006520">
    <property type="term" value="P:amino acid metabolic process"/>
    <property type="evidence" value="ECO:0007669"/>
    <property type="project" value="TreeGrafter"/>
</dbReference>
<proteinExistence type="inferred from homology"/>
<keyword evidence="4" id="KW-0032">Aminotransferase</keyword>
<dbReference type="InterPro" id="IPR006948">
    <property type="entry name" value="Alliinase_C"/>
</dbReference>
<dbReference type="Gene3D" id="2.10.25.30">
    <property type="entry name" value="EGF-like, alliinase"/>
    <property type="match status" value="1"/>
</dbReference>
<evidence type="ECO:0000256" key="6">
    <source>
        <dbReference type="SAM" id="MobiDB-lite"/>
    </source>
</evidence>
<feature type="region of interest" description="Disordered" evidence="6">
    <location>
        <begin position="50"/>
        <end position="80"/>
    </location>
</feature>
<name>A0A8X7XN16_POPTO</name>
<keyword evidence="10" id="KW-1185">Reference proteome</keyword>
<evidence type="ECO:0000256" key="7">
    <source>
        <dbReference type="SAM" id="SignalP"/>
    </source>
</evidence>
<dbReference type="PANTHER" id="PTHR43795:SF22">
    <property type="entry name" value="TRYPTOPHAN AMINOTRANSFERASE-RELATED PROTEIN 2"/>
    <property type="match status" value="1"/>
</dbReference>
<evidence type="ECO:0000256" key="5">
    <source>
        <dbReference type="ARBA" id="ARBA00022898"/>
    </source>
</evidence>
<dbReference type="Pfam" id="PF04864">
    <property type="entry name" value="Alliinase_C"/>
    <property type="match status" value="1"/>
</dbReference>
<feature type="signal peptide" evidence="7">
    <location>
        <begin position="1"/>
        <end position="19"/>
    </location>
</feature>
<protein>
    <recommendedName>
        <fullName evidence="8">Alliinase C-terminal domain-containing protein</fullName>
    </recommendedName>
</protein>
<dbReference type="InterPro" id="IPR050478">
    <property type="entry name" value="Ethylene_sulfur-biosynth"/>
</dbReference>
<dbReference type="Proteomes" id="UP000886885">
    <property type="component" value="Unassembled WGS sequence"/>
</dbReference>
<evidence type="ECO:0000256" key="2">
    <source>
        <dbReference type="ARBA" id="ARBA00006312"/>
    </source>
</evidence>
<dbReference type="InterPro" id="IPR015422">
    <property type="entry name" value="PyrdxlP-dep_Trfase_small"/>
</dbReference>
<accession>A0A8X7XN16</accession>
<dbReference type="EMBL" id="JAAWWB010000879">
    <property type="protein sequence ID" value="KAG6736483.1"/>
    <property type="molecule type" value="Genomic_DNA"/>
</dbReference>
<dbReference type="InterPro" id="IPR015424">
    <property type="entry name" value="PyrdxlP-dep_Trfase"/>
</dbReference>
<keyword evidence="4" id="KW-0808">Transferase</keyword>
<keyword evidence="7" id="KW-0732">Signal</keyword>
<dbReference type="Gene3D" id="3.40.640.10">
    <property type="entry name" value="Type I PLP-dependent aspartate aminotransferase-like (Major domain)"/>
    <property type="match status" value="1"/>
</dbReference>
<organism evidence="9 10">
    <name type="scientific">Populus tomentosa</name>
    <name type="common">Chinese white poplar</name>
    <dbReference type="NCBI Taxonomy" id="118781"/>
    <lineage>
        <taxon>Eukaryota</taxon>
        <taxon>Viridiplantae</taxon>
        <taxon>Streptophyta</taxon>
        <taxon>Embryophyta</taxon>
        <taxon>Tracheophyta</taxon>
        <taxon>Spermatophyta</taxon>
        <taxon>Magnoliopsida</taxon>
        <taxon>eudicotyledons</taxon>
        <taxon>Gunneridae</taxon>
        <taxon>Pentapetalae</taxon>
        <taxon>rosids</taxon>
        <taxon>fabids</taxon>
        <taxon>Malpighiales</taxon>
        <taxon>Salicaceae</taxon>
        <taxon>Saliceae</taxon>
        <taxon>Populus</taxon>
    </lineage>
</organism>
<dbReference type="InterPro" id="IPR037029">
    <property type="entry name" value="Alliinase_N_sf"/>
</dbReference>
<evidence type="ECO:0000313" key="9">
    <source>
        <dbReference type="EMBL" id="KAG6736483.1"/>
    </source>
</evidence>
<dbReference type="Gene3D" id="3.90.1150.10">
    <property type="entry name" value="Aspartate Aminotransferase, domain 1"/>
    <property type="match status" value="1"/>
</dbReference>
<dbReference type="PANTHER" id="PTHR43795">
    <property type="entry name" value="BIFUNCTIONAL ASPARTATE AMINOTRANSFERASE AND GLUTAMATE/ASPARTATE-PREPHENATE AMINOTRANSFERASE-RELATED"/>
    <property type="match status" value="1"/>
</dbReference>
<gene>
    <name evidence="9" type="ORF">POTOM_060742</name>
</gene>
<keyword evidence="5" id="KW-0663">Pyridoxal phosphate</keyword>
<dbReference type="GO" id="GO:0008483">
    <property type="term" value="F:transaminase activity"/>
    <property type="evidence" value="ECO:0007669"/>
    <property type="project" value="UniProtKB-KW"/>
</dbReference>
<sequence>MARLFSVFSLRNLLVLSLALNVSLILRVLYEKESGVISGLSLDNKREALRTDSMPSEAHATQREHLSMPSSSSSSSTVDSNGRDRVINLDHLDADSLQGFLSLFAVGAEPQAMLVHRQLSFWHLGRSEEYSVCMSEALAPLGRSASENFGRLYFASAFKVLLSKSGLFWICHCGGDPTMYERYWQQTGDKSTILIPGWQSMSYFSDAGSLCWFLEPEFAKEIIRLHKVVGNAVTEDRYIVVGTGSTQLYQAVLYALSPLDALEPLSVVSAAPYYSSYPLITDCLKSGLYKWAGDAQSFNKEGPYIELVTSPNNPDGYVRQSVVNRSGGILVHDLAYYWPQYSPIAAAADHDIMLFTVSKSTGHAGMRIGWALVKDEEVAKKMVKYVELNTIGVSKDSQLRAAKVLQVVTDGCKYPTSKEGSLFDFAAHLMEERWKLLRAAVRQSGLFTLPEFPHGSCRFLNISFAPRPAFAWLKCEAPIDDCEAFLRSNNILTRSGMHFGVGPQYVRISMLDRDENYDVFVERLSTIHLRQSMQVDETAE</sequence>
<comment type="similarity">
    <text evidence="2">Belongs to the alliinase family.</text>
</comment>
<reference evidence="9" key="1">
    <citation type="journal article" date="2020" name="bioRxiv">
        <title>Hybrid origin of Populus tomentosa Carr. identified through genome sequencing and phylogenomic analysis.</title>
        <authorList>
            <person name="An X."/>
            <person name="Gao K."/>
            <person name="Chen Z."/>
            <person name="Li J."/>
            <person name="Yang X."/>
            <person name="Yang X."/>
            <person name="Zhou J."/>
            <person name="Guo T."/>
            <person name="Zhao T."/>
            <person name="Huang S."/>
            <person name="Miao D."/>
            <person name="Khan W.U."/>
            <person name="Rao P."/>
            <person name="Ye M."/>
            <person name="Lei B."/>
            <person name="Liao W."/>
            <person name="Wang J."/>
            <person name="Ji L."/>
            <person name="Li Y."/>
            <person name="Guo B."/>
            <person name="Mustafa N.S."/>
            <person name="Li S."/>
            <person name="Yun Q."/>
            <person name="Keller S.R."/>
            <person name="Mao J."/>
            <person name="Zhang R."/>
            <person name="Strauss S.H."/>
        </authorList>
    </citation>
    <scope>NUCLEOTIDE SEQUENCE</scope>
    <source>
        <strain evidence="9">GM15</strain>
        <tissue evidence="9">Leaf</tissue>
    </source>
</reference>
<evidence type="ECO:0000256" key="4">
    <source>
        <dbReference type="ARBA" id="ARBA00022576"/>
    </source>
</evidence>
<evidence type="ECO:0000259" key="8">
    <source>
        <dbReference type="Pfam" id="PF04864"/>
    </source>
</evidence>
<comment type="subunit">
    <text evidence="3">Homodimer.</text>
</comment>
<feature type="domain" description="Alliinase C-terminal" evidence="8">
    <location>
        <begin position="174"/>
        <end position="527"/>
    </location>
</feature>
<dbReference type="AlphaFoldDB" id="A0A8X7XN16"/>
<comment type="cofactor">
    <cofactor evidence="1">
        <name>pyridoxal 5'-phosphate</name>
        <dbReference type="ChEBI" id="CHEBI:597326"/>
    </cofactor>
</comment>
<dbReference type="SUPFAM" id="SSF53383">
    <property type="entry name" value="PLP-dependent transferases"/>
    <property type="match status" value="1"/>
</dbReference>
<feature type="chain" id="PRO_5036445257" description="Alliinase C-terminal domain-containing protein" evidence="7">
    <location>
        <begin position="20"/>
        <end position="540"/>
    </location>
</feature>
<dbReference type="CDD" id="cd00609">
    <property type="entry name" value="AAT_like"/>
    <property type="match status" value="1"/>
</dbReference>
<dbReference type="OrthoDB" id="2020362at2759"/>
<dbReference type="InterPro" id="IPR015421">
    <property type="entry name" value="PyrdxlP-dep_Trfase_major"/>
</dbReference>
<evidence type="ECO:0000256" key="3">
    <source>
        <dbReference type="ARBA" id="ARBA00011738"/>
    </source>
</evidence>
<evidence type="ECO:0000313" key="10">
    <source>
        <dbReference type="Proteomes" id="UP000886885"/>
    </source>
</evidence>